<evidence type="ECO:0000313" key="2">
    <source>
        <dbReference type="EMBL" id="MBB5208464.1"/>
    </source>
</evidence>
<dbReference type="SUPFAM" id="SSF50956">
    <property type="entry name" value="Thermostable phytase (3-phytase)"/>
    <property type="match status" value="1"/>
</dbReference>
<dbReference type="AlphaFoldDB" id="A0A7W8G0L6"/>
<evidence type="ECO:0008006" key="4">
    <source>
        <dbReference type="Google" id="ProtNLM"/>
    </source>
</evidence>
<feature type="chain" id="PRO_5030542914" description="Phytase-like domain-containing protein" evidence="1">
    <location>
        <begin position="19"/>
        <end position="305"/>
    </location>
</feature>
<dbReference type="EMBL" id="JACHHP010000003">
    <property type="protein sequence ID" value="MBB5208464.1"/>
    <property type="molecule type" value="Genomic_DNA"/>
</dbReference>
<reference evidence="2 3" key="1">
    <citation type="submission" date="2020-08" db="EMBL/GenBank/DDBJ databases">
        <title>Genomic Encyclopedia of Type Strains, Phase IV (KMG-IV): sequencing the most valuable type-strain genomes for metagenomic binning, comparative biology and taxonomic classification.</title>
        <authorList>
            <person name="Goeker M."/>
        </authorList>
    </citation>
    <scope>NUCLEOTIDE SEQUENCE [LARGE SCALE GENOMIC DNA]</scope>
    <source>
        <strain evidence="2 3">DSM 24163</strain>
    </source>
</reference>
<evidence type="ECO:0000313" key="3">
    <source>
        <dbReference type="Proteomes" id="UP000521199"/>
    </source>
</evidence>
<sequence length="305" mass="33366">MKASCTFAALLLPLCIAAASPAQDLTAAQMPSGTELRALVTDARVDEISGIAASRRHPGLFWVLNDSDRPAEIYALDDSGAVRATLALEGVRNVDWEDISSFEVDGTSWLMIADTGDNGGLRRELAMHFVEEPAAVADATVPVARSVRFVWPDGPRDCEGSAVDVQRGEIYLVSKKRIPPELFRLPLAPRGDATLTAERVGTLAGIEQPTPDDLRRNPVYGRYRAQITGLDIASDGSWLAALNYRRVYLWQRVPEGWAAAVTRPARAIEFPWIPQAEAIGFDVDNHAVWISSERLPAPLMRLELP</sequence>
<accession>A0A7W8G0L6</accession>
<gene>
    <name evidence="2" type="ORF">HNQ52_002006</name>
</gene>
<dbReference type="RefSeq" id="WP_183960991.1">
    <property type="nucleotide sequence ID" value="NZ_JACHHP010000003.1"/>
</dbReference>
<name>A0A7W8G0L6_9GAMM</name>
<keyword evidence="3" id="KW-1185">Reference proteome</keyword>
<protein>
    <recommendedName>
        <fullName evidence="4">Phytase-like domain-containing protein</fullName>
    </recommendedName>
</protein>
<evidence type="ECO:0000256" key="1">
    <source>
        <dbReference type="SAM" id="SignalP"/>
    </source>
</evidence>
<keyword evidence="1" id="KW-0732">Signal</keyword>
<comment type="caution">
    <text evidence="2">The sequence shown here is derived from an EMBL/GenBank/DDBJ whole genome shotgun (WGS) entry which is preliminary data.</text>
</comment>
<dbReference type="Proteomes" id="UP000521199">
    <property type="component" value="Unassembled WGS sequence"/>
</dbReference>
<organism evidence="2 3">
    <name type="scientific">Chiayiivirga flava</name>
    <dbReference type="NCBI Taxonomy" id="659595"/>
    <lineage>
        <taxon>Bacteria</taxon>
        <taxon>Pseudomonadati</taxon>
        <taxon>Pseudomonadota</taxon>
        <taxon>Gammaproteobacteria</taxon>
        <taxon>Lysobacterales</taxon>
        <taxon>Lysobacteraceae</taxon>
        <taxon>Chiayiivirga</taxon>
    </lineage>
</organism>
<feature type="signal peptide" evidence="1">
    <location>
        <begin position="1"/>
        <end position="18"/>
    </location>
</feature>
<proteinExistence type="predicted"/>